<dbReference type="InterPro" id="IPR040727">
    <property type="entry name" value="NAPRTase_N"/>
</dbReference>
<dbReference type="Pfam" id="PF17767">
    <property type="entry name" value="NAPRTase_N"/>
    <property type="match status" value="1"/>
</dbReference>
<proteinExistence type="inferred from homology"/>
<evidence type="ECO:0000259" key="8">
    <source>
        <dbReference type="Pfam" id="PF17767"/>
    </source>
</evidence>
<sequence>MNYRLHDPDEHIVRSFLDTDFYKFTMGDFIFSNPCPSIGNFADAVVTFKLKCRTKGIRIGKVIPTEHLERELDHAMRLRPTNTEIDYLRGMDVYGDRMLSEPYLRFLKTIELPSYKLNITPDGDLELEFTGPWKSVTYWEIFGLEIVSELYHRYLVKKHLASPKERARYMMSGLTRFLEKVKVIKQHPDLTYVEFGTRRRASARHQEELVVIAANELPDQFRGTSNVYLAAKHDLMPMGTDAHETKMVPAGLADITSNGDGDAIRASQHKVMRAWWQKYGFGLSIALTDTYGTKSVFETAPPELAGDWKGTRHDSGDRLKYAEKTIRWYQHHGIDPRTKMLVFSDGLEVSSMIENTNYCRGKIVPTNGWGTNKTNDFEPRPDIGLIPLSLVIKPSKVTVGNQSQGLVKLSDNLAKAIGAPEDIERYKRIFDYDETYFEPCKY</sequence>
<evidence type="ECO:0000259" key="7">
    <source>
        <dbReference type="Pfam" id="PF04095"/>
    </source>
</evidence>
<dbReference type="GO" id="GO:0004516">
    <property type="term" value="F:nicotinate phosphoribosyltransferase activity"/>
    <property type="evidence" value="ECO:0007669"/>
    <property type="project" value="UniProtKB-EC"/>
</dbReference>
<evidence type="ECO:0000256" key="6">
    <source>
        <dbReference type="ARBA" id="ARBA00022642"/>
    </source>
</evidence>
<organism evidence="9 10">
    <name type="scientific">Candidatus Yanofskybacteria bacterium RIFCSPHIGHO2_02_FULL_41_11</name>
    <dbReference type="NCBI Taxonomy" id="1802675"/>
    <lineage>
        <taxon>Bacteria</taxon>
        <taxon>Candidatus Yanofskyibacteriota</taxon>
    </lineage>
</organism>
<dbReference type="GO" id="GO:0034355">
    <property type="term" value="P:NAD+ biosynthetic process via the salvage pathway"/>
    <property type="evidence" value="ECO:0007669"/>
    <property type="project" value="TreeGrafter"/>
</dbReference>
<evidence type="ECO:0000313" key="9">
    <source>
        <dbReference type="EMBL" id="OGN08953.1"/>
    </source>
</evidence>
<evidence type="ECO:0000256" key="2">
    <source>
        <dbReference type="ARBA" id="ARBA00010897"/>
    </source>
</evidence>
<keyword evidence="6" id="KW-0662">Pyridine nucleotide biosynthesis</keyword>
<comment type="similarity">
    <text evidence="2">Belongs to the NAPRTase family.</text>
</comment>
<dbReference type="SUPFAM" id="SSF54675">
    <property type="entry name" value="Nicotinate/Quinolinate PRTase N-terminal domain-like"/>
    <property type="match status" value="1"/>
</dbReference>
<dbReference type="UniPathway" id="UPA00253">
    <property type="reaction ID" value="UER00457"/>
</dbReference>
<comment type="caution">
    <text evidence="9">The sequence shown here is derived from an EMBL/GenBank/DDBJ whole genome shotgun (WGS) entry which is preliminary data.</text>
</comment>
<keyword evidence="5" id="KW-0436">Ligase</keyword>
<evidence type="ECO:0000313" key="10">
    <source>
        <dbReference type="Proteomes" id="UP000177167"/>
    </source>
</evidence>
<dbReference type="Proteomes" id="UP000177167">
    <property type="component" value="Unassembled WGS sequence"/>
</dbReference>
<dbReference type="EC" id="6.3.4.21" evidence="3"/>
<dbReference type="PANTHER" id="PTHR11098:SF1">
    <property type="entry name" value="NICOTINATE PHOSPHORIBOSYLTRANSFERASE"/>
    <property type="match status" value="1"/>
</dbReference>
<dbReference type="Pfam" id="PF04095">
    <property type="entry name" value="NAPRTase"/>
    <property type="match status" value="1"/>
</dbReference>
<feature type="domain" description="Nicotinate phosphoribosyltransferase N-terminal" evidence="8">
    <location>
        <begin position="17"/>
        <end position="148"/>
    </location>
</feature>
<dbReference type="SUPFAM" id="SSF51690">
    <property type="entry name" value="Nicotinate/Quinolinate PRTase C-terminal domain-like"/>
    <property type="match status" value="1"/>
</dbReference>
<evidence type="ECO:0000256" key="3">
    <source>
        <dbReference type="ARBA" id="ARBA00013236"/>
    </source>
</evidence>
<dbReference type="AlphaFoldDB" id="A0A1F8F729"/>
<accession>A0A1F8F729</accession>
<name>A0A1F8F729_9BACT</name>
<feature type="domain" description="Nicotinate/nicotinamide phosphoribosyltransferase" evidence="7">
    <location>
        <begin position="192"/>
        <end position="432"/>
    </location>
</feature>
<gene>
    <name evidence="9" type="ORF">A3J46_05675</name>
</gene>
<dbReference type="InterPro" id="IPR036068">
    <property type="entry name" value="Nicotinate_pribotase-like_C"/>
</dbReference>
<protein>
    <recommendedName>
        <fullName evidence="3">nicotinate phosphoribosyltransferase</fullName>
        <ecNumber evidence="3">6.3.4.21</ecNumber>
    </recommendedName>
</protein>
<evidence type="ECO:0000256" key="5">
    <source>
        <dbReference type="ARBA" id="ARBA00022598"/>
    </source>
</evidence>
<dbReference type="Gene3D" id="3.20.140.10">
    <property type="entry name" value="nicotinate phosphoribosyltransferase"/>
    <property type="match status" value="1"/>
</dbReference>
<dbReference type="EMBL" id="MGJP01000049">
    <property type="protein sequence ID" value="OGN08953.1"/>
    <property type="molecule type" value="Genomic_DNA"/>
</dbReference>
<dbReference type="GO" id="GO:0005829">
    <property type="term" value="C:cytosol"/>
    <property type="evidence" value="ECO:0007669"/>
    <property type="project" value="TreeGrafter"/>
</dbReference>
<dbReference type="InterPro" id="IPR041525">
    <property type="entry name" value="N/Namide_PRibTrfase"/>
</dbReference>
<comment type="pathway">
    <text evidence="1">Cofactor biosynthesis; NAD(+) biosynthesis; nicotinate D-ribonucleotide from nicotinate: step 1/1.</text>
</comment>
<dbReference type="InterPro" id="IPR007229">
    <property type="entry name" value="Nic_PRibTrfase-Fam"/>
</dbReference>
<keyword evidence="4" id="KW-0597">Phosphoprotein</keyword>
<reference evidence="9 10" key="1">
    <citation type="journal article" date="2016" name="Nat. Commun.">
        <title>Thousands of microbial genomes shed light on interconnected biogeochemical processes in an aquifer system.</title>
        <authorList>
            <person name="Anantharaman K."/>
            <person name="Brown C.T."/>
            <person name="Hug L.A."/>
            <person name="Sharon I."/>
            <person name="Castelle C.J."/>
            <person name="Probst A.J."/>
            <person name="Thomas B.C."/>
            <person name="Singh A."/>
            <person name="Wilkins M.J."/>
            <person name="Karaoz U."/>
            <person name="Brodie E.L."/>
            <person name="Williams K.H."/>
            <person name="Hubbard S.S."/>
            <person name="Banfield J.F."/>
        </authorList>
    </citation>
    <scope>NUCLEOTIDE SEQUENCE [LARGE SCALE GENOMIC DNA]</scope>
</reference>
<evidence type="ECO:0000256" key="1">
    <source>
        <dbReference type="ARBA" id="ARBA00004952"/>
    </source>
</evidence>
<evidence type="ECO:0000256" key="4">
    <source>
        <dbReference type="ARBA" id="ARBA00022553"/>
    </source>
</evidence>
<dbReference type="PANTHER" id="PTHR11098">
    <property type="entry name" value="NICOTINATE PHOSPHORIBOSYLTRANSFERASE"/>
    <property type="match status" value="1"/>
</dbReference>